<dbReference type="PANTHER" id="PTHR30349:SF41">
    <property type="entry name" value="INTEGRASE_RECOMBINASE PROTEIN MJ0367-RELATED"/>
    <property type="match status" value="1"/>
</dbReference>
<evidence type="ECO:0000256" key="1">
    <source>
        <dbReference type="ARBA" id="ARBA00008857"/>
    </source>
</evidence>
<reference evidence="7 8" key="1">
    <citation type="journal article" date="2015" name="Nature">
        <title>rRNA introns, odd ribosomes, and small enigmatic genomes across a large radiation of phyla.</title>
        <authorList>
            <person name="Brown C.T."/>
            <person name="Hug L.A."/>
            <person name="Thomas B.C."/>
            <person name="Sharon I."/>
            <person name="Castelle C.J."/>
            <person name="Singh A."/>
            <person name="Wilkins M.J."/>
            <person name="Williams K.H."/>
            <person name="Banfield J.F."/>
        </authorList>
    </citation>
    <scope>NUCLEOTIDE SEQUENCE [LARGE SCALE GENOMIC DNA]</scope>
</reference>
<dbReference type="InterPro" id="IPR013762">
    <property type="entry name" value="Integrase-like_cat_sf"/>
</dbReference>
<evidence type="ECO:0000313" key="8">
    <source>
        <dbReference type="Proteomes" id="UP000034852"/>
    </source>
</evidence>
<feature type="non-terminal residue" evidence="7">
    <location>
        <position position="1"/>
    </location>
</feature>
<dbReference type="InterPro" id="IPR002104">
    <property type="entry name" value="Integrase_catalytic"/>
</dbReference>
<keyword evidence="2 4" id="KW-0238">DNA-binding</keyword>
<evidence type="ECO:0000259" key="6">
    <source>
        <dbReference type="PROSITE" id="PS51900"/>
    </source>
</evidence>
<dbReference type="InterPro" id="IPR044068">
    <property type="entry name" value="CB"/>
</dbReference>
<comment type="similarity">
    <text evidence="1">Belongs to the 'phage' integrase family.</text>
</comment>
<dbReference type="PATRIC" id="fig|1619087.5.peg.661"/>
<gene>
    <name evidence="7" type="ORF">US52_C0055G0001</name>
</gene>
<dbReference type="AlphaFoldDB" id="A0A0G0JCM1"/>
<dbReference type="Pfam" id="PF00589">
    <property type="entry name" value="Phage_integrase"/>
    <property type="match status" value="1"/>
</dbReference>
<evidence type="ECO:0000313" key="7">
    <source>
        <dbReference type="EMBL" id="KKQ34529.1"/>
    </source>
</evidence>
<dbReference type="Gene3D" id="1.10.443.10">
    <property type="entry name" value="Intergrase catalytic core"/>
    <property type="match status" value="1"/>
</dbReference>
<evidence type="ECO:0000256" key="4">
    <source>
        <dbReference type="PROSITE-ProRule" id="PRU01248"/>
    </source>
</evidence>
<dbReference type="PROSITE" id="PS51900">
    <property type="entry name" value="CB"/>
    <property type="match status" value="1"/>
</dbReference>
<name>A0A0G0JCM1_9BACT</name>
<feature type="domain" description="Core-binding (CB)" evidence="6">
    <location>
        <begin position="1"/>
        <end position="34"/>
    </location>
</feature>
<dbReference type="GO" id="GO:0003677">
    <property type="term" value="F:DNA binding"/>
    <property type="evidence" value="ECO:0007669"/>
    <property type="project" value="UniProtKB-UniRule"/>
</dbReference>
<organism evidence="7 8">
    <name type="scientific">candidate division WS6 bacterium GW2011_GWA2_37_6</name>
    <dbReference type="NCBI Taxonomy" id="1619087"/>
    <lineage>
        <taxon>Bacteria</taxon>
        <taxon>Candidatus Dojkabacteria</taxon>
    </lineage>
</organism>
<dbReference type="GO" id="GO:0015074">
    <property type="term" value="P:DNA integration"/>
    <property type="evidence" value="ECO:0007669"/>
    <property type="project" value="InterPro"/>
</dbReference>
<sequence>SKASRTRPNSKSGLSARSINRMLSSVRTYITFLVDIDQKVPLPSSAIKMIKAPKRESQVADFKELVKLIEFPETHEKNKKIKFRNRAILELLFSTGMRISELVGLDREQISLSKDKDIADVESKIYIIGKGKKERFVYLTNRCIEYLSRYLEIRKDDLPALFIPYRGLRRSVTAQDKVRVSQNYVQSIMKKYRQLLGISIPTTPHSLRHGFATYLAEQGANPAAIQRLLGHESLQTTTRYVHASDKFASETHKKFHPLK</sequence>
<keyword evidence="3" id="KW-0233">DNA recombination</keyword>
<dbReference type="PANTHER" id="PTHR30349">
    <property type="entry name" value="PHAGE INTEGRASE-RELATED"/>
    <property type="match status" value="1"/>
</dbReference>
<comment type="caution">
    <text evidence="7">The sequence shown here is derived from an EMBL/GenBank/DDBJ whole genome shotgun (WGS) entry which is preliminary data.</text>
</comment>
<dbReference type="InterPro" id="IPR050090">
    <property type="entry name" value="Tyrosine_recombinase_XerCD"/>
</dbReference>
<evidence type="ECO:0000259" key="5">
    <source>
        <dbReference type="PROSITE" id="PS51898"/>
    </source>
</evidence>
<proteinExistence type="inferred from homology"/>
<evidence type="ECO:0000256" key="3">
    <source>
        <dbReference type="ARBA" id="ARBA00023172"/>
    </source>
</evidence>
<dbReference type="GO" id="GO:0006310">
    <property type="term" value="P:DNA recombination"/>
    <property type="evidence" value="ECO:0007669"/>
    <property type="project" value="UniProtKB-KW"/>
</dbReference>
<dbReference type="SUPFAM" id="SSF56349">
    <property type="entry name" value="DNA breaking-rejoining enzymes"/>
    <property type="match status" value="1"/>
</dbReference>
<protein>
    <submittedName>
        <fullName evidence="7">Tyrosine recombinase XerD</fullName>
    </submittedName>
</protein>
<dbReference type="PROSITE" id="PS51898">
    <property type="entry name" value="TYR_RECOMBINASE"/>
    <property type="match status" value="1"/>
</dbReference>
<feature type="domain" description="Tyr recombinase" evidence="5">
    <location>
        <begin position="55"/>
        <end position="253"/>
    </location>
</feature>
<dbReference type="Proteomes" id="UP000034852">
    <property type="component" value="Unassembled WGS sequence"/>
</dbReference>
<dbReference type="EMBL" id="LBTH01000055">
    <property type="protein sequence ID" value="KKQ34529.1"/>
    <property type="molecule type" value="Genomic_DNA"/>
</dbReference>
<accession>A0A0G0JCM1</accession>
<evidence type="ECO:0000256" key="2">
    <source>
        <dbReference type="ARBA" id="ARBA00023125"/>
    </source>
</evidence>
<dbReference type="InterPro" id="IPR011010">
    <property type="entry name" value="DNA_brk_join_enz"/>
</dbReference>